<protein>
    <submittedName>
        <fullName evidence="1">Uncharacterized protein</fullName>
    </submittedName>
</protein>
<accession>A0A382LHQ0</accession>
<feature type="non-terminal residue" evidence="1">
    <location>
        <position position="179"/>
    </location>
</feature>
<dbReference type="EMBL" id="UINC01087209">
    <property type="protein sequence ID" value="SVC36384.1"/>
    <property type="molecule type" value="Genomic_DNA"/>
</dbReference>
<organism evidence="1">
    <name type="scientific">marine metagenome</name>
    <dbReference type="NCBI Taxonomy" id="408172"/>
    <lineage>
        <taxon>unclassified sequences</taxon>
        <taxon>metagenomes</taxon>
        <taxon>ecological metagenomes</taxon>
    </lineage>
</organism>
<gene>
    <name evidence="1" type="ORF">METZ01_LOCUS289238</name>
</gene>
<proteinExistence type="predicted"/>
<sequence length="179" mass="20544">MAGIIPVVGQPLDFHFPWHDCMIPISKNYLAIERAILECATAGCETIWIICPSEMQPLLKYRIGEQVEDPVWISRKFDAFPSSSRRAIPIYYIECHPRDQDKRDSLAWSILYGAKVAKNVCRSLSQWVVPDKYYIAFPYAVYPSQYLRKHRESISNKGNFFLLTDKGESVLDGAYIGFA</sequence>
<evidence type="ECO:0000313" key="1">
    <source>
        <dbReference type="EMBL" id="SVC36384.1"/>
    </source>
</evidence>
<name>A0A382LHQ0_9ZZZZ</name>
<reference evidence="1" key="1">
    <citation type="submission" date="2018-05" db="EMBL/GenBank/DDBJ databases">
        <authorList>
            <person name="Lanie J.A."/>
            <person name="Ng W.-L."/>
            <person name="Kazmierczak K.M."/>
            <person name="Andrzejewski T.M."/>
            <person name="Davidsen T.M."/>
            <person name="Wayne K.J."/>
            <person name="Tettelin H."/>
            <person name="Glass J.I."/>
            <person name="Rusch D."/>
            <person name="Podicherti R."/>
            <person name="Tsui H.-C.T."/>
            <person name="Winkler M.E."/>
        </authorList>
    </citation>
    <scope>NUCLEOTIDE SEQUENCE</scope>
</reference>
<dbReference type="AlphaFoldDB" id="A0A382LHQ0"/>